<accession>A0A1F5Z8S8</accession>
<protein>
    <submittedName>
        <fullName evidence="3">Uncharacterized protein</fullName>
    </submittedName>
</protein>
<feature type="region of interest" description="Disordered" evidence="2">
    <location>
        <begin position="246"/>
        <end position="266"/>
    </location>
</feature>
<feature type="repeat" description="TPR" evidence="1">
    <location>
        <begin position="63"/>
        <end position="96"/>
    </location>
</feature>
<dbReference type="STRING" id="1798373.A2154_00875"/>
<proteinExistence type="predicted"/>
<dbReference type="Gene3D" id="1.25.40.10">
    <property type="entry name" value="Tetratricopeptide repeat domain"/>
    <property type="match status" value="1"/>
</dbReference>
<dbReference type="EMBL" id="MFJC01000043">
    <property type="protein sequence ID" value="OGG08869.1"/>
    <property type="molecule type" value="Genomic_DNA"/>
</dbReference>
<feature type="compositionally biased region" description="Acidic residues" evidence="2">
    <location>
        <begin position="257"/>
        <end position="266"/>
    </location>
</feature>
<comment type="caution">
    <text evidence="3">The sequence shown here is derived from an EMBL/GenBank/DDBJ whole genome shotgun (WGS) entry which is preliminary data.</text>
</comment>
<reference evidence="3 4" key="1">
    <citation type="journal article" date="2016" name="Nat. Commun.">
        <title>Thousands of microbial genomes shed light on interconnected biogeochemical processes in an aquifer system.</title>
        <authorList>
            <person name="Anantharaman K."/>
            <person name="Brown C.T."/>
            <person name="Hug L.A."/>
            <person name="Sharon I."/>
            <person name="Castelle C.J."/>
            <person name="Probst A.J."/>
            <person name="Thomas B.C."/>
            <person name="Singh A."/>
            <person name="Wilkins M.J."/>
            <person name="Karaoz U."/>
            <person name="Brodie E.L."/>
            <person name="Williams K.H."/>
            <person name="Hubbard S.S."/>
            <person name="Banfield J.F."/>
        </authorList>
    </citation>
    <scope>NUCLEOTIDE SEQUENCE [LARGE SCALE GENOMIC DNA]</scope>
</reference>
<evidence type="ECO:0000313" key="4">
    <source>
        <dbReference type="Proteomes" id="UP000176854"/>
    </source>
</evidence>
<dbReference type="InterPro" id="IPR019734">
    <property type="entry name" value="TPR_rpt"/>
</dbReference>
<gene>
    <name evidence="3" type="ORF">A2154_00875</name>
</gene>
<dbReference type="InterPro" id="IPR011990">
    <property type="entry name" value="TPR-like_helical_dom_sf"/>
</dbReference>
<evidence type="ECO:0000256" key="1">
    <source>
        <dbReference type="PROSITE-ProRule" id="PRU00339"/>
    </source>
</evidence>
<dbReference type="Proteomes" id="UP000176854">
    <property type="component" value="Unassembled WGS sequence"/>
</dbReference>
<organism evidence="3 4">
    <name type="scientific">Candidatus Gottesmanbacteria bacterium RBG_16_43_7</name>
    <dbReference type="NCBI Taxonomy" id="1798373"/>
    <lineage>
        <taxon>Bacteria</taxon>
        <taxon>Candidatus Gottesmaniibacteriota</taxon>
    </lineage>
</organism>
<sequence length="266" mass="29812">MSVINFTSVIDISQENDNLACMTDDQHDISSLTDQAIEAALSCRWKEAISINSAILKLDKKNINALNRLGFAYQQSGLIKEAKQTFNRVLTLDQYNAVATKNLDKLANVKQSRSSRLNSQSFHPPMMFIEDPGKTKIVSCVHAAPVNTLSSIQCGEEVFLKAKNHCVEIRDARDDYLAQLPDDVSFRLIKLLAAKNTYRVYIKNVDKKSVTVFIKEISRGKKYANQPSFITNSSYQTIVRKTISDIEADKPDVTPTGEEEADSLEE</sequence>
<evidence type="ECO:0000256" key="2">
    <source>
        <dbReference type="SAM" id="MobiDB-lite"/>
    </source>
</evidence>
<dbReference type="SMART" id="SM00028">
    <property type="entry name" value="TPR"/>
    <property type="match status" value="1"/>
</dbReference>
<keyword evidence="1" id="KW-0802">TPR repeat</keyword>
<name>A0A1F5Z8S8_9BACT</name>
<dbReference type="SUPFAM" id="SSF48452">
    <property type="entry name" value="TPR-like"/>
    <property type="match status" value="1"/>
</dbReference>
<dbReference type="AlphaFoldDB" id="A0A1F5Z8S8"/>
<dbReference type="PROSITE" id="PS50005">
    <property type="entry name" value="TPR"/>
    <property type="match status" value="1"/>
</dbReference>
<evidence type="ECO:0000313" key="3">
    <source>
        <dbReference type="EMBL" id="OGG08869.1"/>
    </source>
</evidence>